<gene>
    <name evidence="2" type="primary">BQ5605_C017g08529</name>
    <name evidence="2" type="ORF">BQ5605_C017G08529</name>
</gene>
<keyword evidence="3" id="KW-1185">Reference proteome</keyword>
<keyword evidence="1" id="KW-0732">Signal</keyword>
<proteinExistence type="predicted"/>
<feature type="chain" id="PRO_5015905375" evidence="1">
    <location>
        <begin position="24"/>
        <end position="192"/>
    </location>
</feature>
<organism evidence="2 3">
    <name type="scientific">Microbotryum silenes-dioicae</name>
    <dbReference type="NCBI Taxonomy" id="796604"/>
    <lineage>
        <taxon>Eukaryota</taxon>
        <taxon>Fungi</taxon>
        <taxon>Dikarya</taxon>
        <taxon>Basidiomycota</taxon>
        <taxon>Pucciniomycotina</taxon>
        <taxon>Microbotryomycetes</taxon>
        <taxon>Microbotryales</taxon>
        <taxon>Microbotryaceae</taxon>
        <taxon>Microbotryum</taxon>
    </lineage>
</organism>
<accession>A0A2X0MGS0</accession>
<feature type="signal peptide" evidence="1">
    <location>
        <begin position="1"/>
        <end position="23"/>
    </location>
</feature>
<dbReference type="Proteomes" id="UP000249464">
    <property type="component" value="Unassembled WGS sequence"/>
</dbReference>
<reference evidence="2 3" key="1">
    <citation type="submission" date="2016-11" db="EMBL/GenBank/DDBJ databases">
        <authorList>
            <person name="Jaros S."/>
            <person name="Januszkiewicz K."/>
            <person name="Wedrychowicz H."/>
        </authorList>
    </citation>
    <scope>NUCLEOTIDE SEQUENCE [LARGE SCALE GENOMIC DNA]</scope>
</reference>
<dbReference type="EMBL" id="FQNC01000017">
    <property type="protein sequence ID" value="SGY20210.1"/>
    <property type="molecule type" value="Genomic_DNA"/>
</dbReference>
<dbReference type="AlphaFoldDB" id="A0A2X0MGS0"/>
<protein>
    <submittedName>
        <fullName evidence="2">BQ5605_C017g08529 protein</fullName>
    </submittedName>
</protein>
<sequence length="192" mass="20604">MHFTWIPIFAAASLAFTLSSAAAVPVGEDIVVKKRTPPTCLHFNCPKVTRGTAVCAGPGFGTCSFICEDGYEAHGKFCLAKECRKSTCPKTAHSEPFCTSKGDCDFTCDPPYKKNGRCVKACDKSKCPEVSNSVSWCSTSGDCNHTCSDGKCEKKSKCYKALNAIAHFNTPGDCGYTCRSGFSKQSGKCVKK</sequence>
<name>A0A2X0MGS0_9BASI</name>
<evidence type="ECO:0000313" key="3">
    <source>
        <dbReference type="Proteomes" id="UP000249464"/>
    </source>
</evidence>
<evidence type="ECO:0000256" key="1">
    <source>
        <dbReference type="SAM" id="SignalP"/>
    </source>
</evidence>
<evidence type="ECO:0000313" key="2">
    <source>
        <dbReference type="EMBL" id="SGY20210.1"/>
    </source>
</evidence>